<name>A0A9P7ZTW3_9HYPO</name>
<feature type="transmembrane region" description="Helical" evidence="1">
    <location>
        <begin position="12"/>
        <end position="31"/>
    </location>
</feature>
<keyword evidence="1" id="KW-0812">Transmembrane</keyword>
<keyword evidence="1" id="KW-0472">Membrane</keyword>
<evidence type="ECO:0000313" key="2">
    <source>
        <dbReference type="EMBL" id="KAG9258175.1"/>
    </source>
</evidence>
<evidence type="ECO:0000256" key="1">
    <source>
        <dbReference type="SAM" id="Phobius"/>
    </source>
</evidence>
<dbReference type="OrthoDB" id="10626356at2759"/>
<feature type="transmembrane region" description="Helical" evidence="1">
    <location>
        <begin position="127"/>
        <end position="153"/>
    </location>
</feature>
<gene>
    <name evidence="2" type="ORF">F5Z01DRAFT_645343</name>
</gene>
<proteinExistence type="predicted"/>
<keyword evidence="1" id="KW-1133">Transmembrane helix</keyword>
<accession>A0A9P7ZTW3</accession>
<feature type="transmembrane region" description="Helical" evidence="1">
    <location>
        <begin position="84"/>
        <end position="107"/>
    </location>
</feature>
<keyword evidence="3" id="KW-1185">Reference proteome</keyword>
<feature type="transmembrane region" description="Helical" evidence="1">
    <location>
        <begin position="37"/>
        <end position="63"/>
    </location>
</feature>
<dbReference type="RefSeq" id="XP_046122099.1">
    <property type="nucleotide sequence ID" value="XM_046262831.1"/>
</dbReference>
<protein>
    <submittedName>
        <fullName evidence="2">Uncharacterized protein</fullName>
    </submittedName>
</protein>
<dbReference type="GeneID" id="70293734"/>
<dbReference type="EMBL" id="MU251244">
    <property type="protein sequence ID" value="KAG9258175.1"/>
    <property type="molecule type" value="Genomic_DNA"/>
</dbReference>
<evidence type="ECO:0000313" key="3">
    <source>
        <dbReference type="Proteomes" id="UP000887229"/>
    </source>
</evidence>
<comment type="caution">
    <text evidence="2">The sequence shown here is derived from an EMBL/GenBank/DDBJ whole genome shotgun (WGS) entry which is preliminary data.</text>
</comment>
<organism evidence="2 3">
    <name type="scientific">Emericellopsis atlantica</name>
    <dbReference type="NCBI Taxonomy" id="2614577"/>
    <lineage>
        <taxon>Eukaryota</taxon>
        <taxon>Fungi</taxon>
        <taxon>Dikarya</taxon>
        <taxon>Ascomycota</taxon>
        <taxon>Pezizomycotina</taxon>
        <taxon>Sordariomycetes</taxon>
        <taxon>Hypocreomycetidae</taxon>
        <taxon>Hypocreales</taxon>
        <taxon>Bionectriaceae</taxon>
        <taxon>Emericellopsis</taxon>
    </lineage>
</organism>
<dbReference type="AlphaFoldDB" id="A0A9P7ZTW3"/>
<dbReference type="Proteomes" id="UP000887229">
    <property type="component" value="Unassembled WGS sequence"/>
</dbReference>
<reference evidence="2" key="1">
    <citation type="journal article" date="2021" name="IMA Fungus">
        <title>Genomic characterization of three marine fungi, including Emericellopsis atlantica sp. nov. with signatures of a generalist lifestyle and marine biomass degradation.</title>
        <authorList>
            <person name="Hagestad O.C."/>
            <person name="Hou L."/>
            <person name="Andersen J.H."/>
            <person name="Hansen E.H."/>
            <person name="Altermark B."/>
            <person name="Li C."/>
            <person name="Kuhnert E."/>
            <person name="Cox R.J."/>
            <person name="Crous P.W."/>
            <person name="Spatafora J.W."/>
            <person name="Lail K."/>
            <person name="Amirebrahimi M."/>
            <person name="Lipzen A."/>
            <person name="Pangilinan J."/>
            <person name="Andreopoulos W."/>
            <person name="Hayes R.D."/>
            <person name="Ng V."/>
            <person name="Grigoriev I.V."/>
            <person name="Jackson S.A."/>
            <person name="Sutton T.D.S."/>
            <person name="Dobson A.D.W."/>
            <person name="Rama T."/>
        </authorList>
    </citation>
    <scope>NUCLEOTIDE SEQUENCE</scope>
    <source>
        <strain evidence="2">TS7</strain>
    </source>
</reference>
<sequence length="188" mass="20911">MAITERSVPMALLFNHANVVLIIYTVCPFLFLDLSGVNVSFFIAILLGLGLIVFLVYRTLACLRICASKTDKLDILFYQDRKGSFAMMVMGSIWAFVALMVFSTSVIDILLKGEIYIHFGNWANVGGIITQFIFGVLIMGSPFTLAGLFGWAVTTAVQGLWRISAPSEGREALMRGHDEWDEWKDNQG</sequence>